<accession>A0ABN1YKU8</accession>
<dbReference type="PANTHER" id="PTHR43745">
    <property type="entry name" value="NITROREDUCTASE MJ1384-RELATED"/>
    <property type="match status" value="1"/>
</dbReference>
<dbReference type="Pfam" id="PF00881">
    <property type="entry name" value="Nitroreductase"/>
    <property type="match status" value="1"/>
</dbReference>
<dbReference type="NCBIfam" id="TIGR03605">
    <property type="entry name" value="antibiot_sagB"/>
    <property type="match status" value="1"/>
</dbReference>
<name>A0ABN1YKU8_9ACTN</name>
<proteinExistence type="predicted"/>
<dbReference type="EMBL" id="BAAAIZ010000009">
    <property type="protein sequence ID" value="GAA1416838.1"/>
    <property type="molecule type" value="Genomic_DNA"/>
</dbReference>
<dbReference type="InterPro" id="IPR000415">
    <property type="entry name" value="Nitroreductase-like"/>
</dbReference>
<dbReference type="InterPro" id="IPR052544">
    <property type="entry name" value="Bacteriocin_Proc_Enz"/>
</dbReference>
<feature type="domain" description="Nitroreductase" evidence="1">
    <location>
        <begin position="191"/>
        <end position="363"/>
    </location>
</feature>
<keyword evidence="3" id="KW-1185">Reference proteome</keyword>
<dbReference type="Proteomes" id="UP001500973">
    <property type="component" value="Unassembled WGS sequence"/>
</dbReference>
<protein>
    <submittedName>
        <fullName evidence="2">SagB/ThcOx family dehydrogenase</fullName>
    </submittedName>
</protein>
<sequence>MQVRCALDLQIRSVAGDVYLRSPREARSFGSGTLRDSNLMAFLSELDQWTPVEKATERIAALTGTSEAGARSEIDRLISATILVSDESDEQEILFDGKELWDRYGWADAFVYHASTDAIPRIDYSHQDGQRQDVALMREYSSIEVPPAVYMPAVSQEVTKLPDPGRELKVSVSTALDEALESHRTGAALDVATLSRILWFGFGQTGTKKLPVTGEHITKTSPSGGSRHPTEAYVLALNVADLASGVYHYGVKNHELELIRENLDEDWVAASIVGVPRWRIAAPAAVILLTTRVHASMYRYHESNSYRVLHYDAGHVLETASLVSRTLGLTTFRAFSMNEEAVTAMLGNDRLMNPAMSFMAIGWED</sequence>
<dbReference type="PANTHER" id="PTHR43745:SF2">
    <property type="entry name" value="NITROREDUCTASE MJ1384-RELATED"/>
    <property type="match status" value="1"/>
</dbReference>
<evidence type="ECO:0000313" key="2">
    <source>
        <dbReference type="EMBL" id="GAA1416838.1"/>
    </source>
</evidence>
<dbReference type="SUPFAM" id="SSF55469">
    <property type="entry name" value="FMN-dependent nitroreductase-like"/>
    <property type="match status" value="1"/>
</dbReference>
<gene>
    <name evidence="2" type="ORF">GCM10009601_09820</name>
</gene>
<organism evidence="2 3">
    <name type="scientific">Streptomyces thermospinosisporus</name>
    <dbReference type="NCBI Taxonomy" id="161482"/>
    <lineage>
        <taxon>Bacteria</taxon>
        <taxon>Bacillati</taxon>
        <taxon>Actinomycetota</taxon>
        <taxon>Actinomycetes</taxon>
        <taxon>Kitasatosporales</taxon>
        <taxon>Streptomycetaceae</taxon>
        <taxon>Streptomyces</taxon>
    </lineage>
</organism>
<evidence type="ECO:0000313" key="3">
    <source>
        <dbReference type="Proteomes" id="UP001500973"/>
    </source>
</evidence>
<dbReference type="Gene3D" id="3.40.109.10">
    <property type="entry name" value="NADH Oxidase"/>
    <property type="match status" value="1"/>
</dbReference>
<reference evidence="2 3" key="1">
    <citation type="journal article" date="2019" name="Int. J. Syst. Evol. Microbiol.">
        <title>The Global Catalogue of Microorganisms (GCM) 10K type strain sequencing project: providing services to taxonomists for standard genome sequencing and annotation.</title>
        <authorList>
            <consortium name="The Broad Institute Genomics Platform"/>
            <consortium name="The Broad Institute Genome Sequencing Center for Infectious Disease"/>
            <person name="Wu L."/>
            <person name="Ma J."/>
        </authorList>
    </citation>
    <scope>NUCLEOTIDE SEQUENCE [LARGE SCALE GENOMIC DNA]</scope>
    <source>
        <strain evidence="2 3">JCM 11756</strain>
    </source>
</reference>
<dbReference type="InterPro" id="IPR029479">
    <property type="entry name" value="Nitroreductase"/>
</dbReference>
<dbReference type="CDD" id="cd02142">
    <property type="entry name" value="McbC_SagB-like_oxidoreductase"/>
    <property type="match status" value="1"/>
</dbReference>
<comment type="caution">
    <text evidence="2">The sequence shown here is derived from an EMBL/GenBank/DDBJ whole genome shotgun (WGS) entry which is preliminary data.</text>
</comment>
<dbReference type="InterPro" id="IPR020051">
    <property type="entry name" value="SagB-type_dehydrogenase"/>
</dbReference>
<evidence type="ECO:0000259" key="1">
    <source>
        <dbReference type="Pfam" id="PF00881"/>
    </source>
</evidence>